<proteinExistence type="predicted"/>
<gene>
    <name evidence="1" type="ORF">UY59_C0025G0005</name>
</gene>
<organism evidence="1 2">
    <name type="scientific">Candidatus Kaiserbacteria bacterium GW2011_GWA1_50_28</name>
    <dbReference type="NCBI Taxonomy" id="1618668"/>
    <lineage>
        <taxon>Bacteria</taxon>
        <taxon>Candidatus Kaiseribacteriota</taxon>
    </lineage>
</organism>
<dbReference type="EMBL" id="LCQO01000025">
    <property type="protein sequence ID" value="KKW17816.1"/>
    <property type="molecule type" value="Genomic_DNA"/>
</dbReference>
<reference evidence="1 2" key="1">
    <citation type="journal article" date="2015" name="Nature">
        <title>rRNA introns, odd ribosomes, and small enigmatic genomes across a large radiation of phyla.</title>
        <authorList>
            <person name="Brown C.T."/>
            <person name="Hug L.A."/>
            <person name="Thomas B.C."/>
            <person name="Sharon I."/>
            <person name="Castelle C.J."/>
            <person name="Singh A."/>
            <person name="Wilkins M.J."/>
            <person name="Williams K.H."/>
            <person name="Banfield J.F."/>
        </authorList>
    </citation>
    <scope>NUCLEOTIDE SEQUENCE [LARGE SCALE GENOMIC DNA]</scope>
</reference>
<name>A0A0G1WGC7_9BACT</name>
<dbReference type="Proteomes" id="UP000034057">
    <property type="component" value="Unassembled WGS sequence"/>
</dbReference>
<comment type="caution">
    <text evidence="1">The sequence shown here is derived from an EMBL/GenBank/DDBJ whole genome shotgun (WGS) entry which is preliminary data.</text>
</comment>
<evidence type="ECO:0000313" key="1">
    <source>
        <dbReference type="EMBL" id="KKW17816.1"/>
    </source>
</evidence>
<protein>
    <submittedName>
        <fullName evidence="1">Uncharacterized protein</fullName>
    </submittedName>
</protein>
<evidence type="ECO:0000313" key="2">
    <source>
        <dbReference type="Proteomes" id="UP000034057"/>
    </source>
</evidence>
<accession>A0A0G1WGC7</accession>
<sequence length="86" mass="9755">MKQLDILETCRQKIAEGDLKGAEDFLIEHFKELPKELQGDLLIEFIKQAGSGNRLEHMATDTADAAMKTLDRIEKLEKELAETPEN</sequence>
<dbReference type="AlphaFoldDB" id="A0A0G1WGC7"/>